<dbReference type="WBParaSite" id="scaffold3724_cov152.g7022">
    <property type="protein sequence ID" value="scaffold3724_cov152.g7022"/>
    <property type="gene ID" value="scaffold3724_cov152.g7022"/>
</dbReference>
<dbReference type="Proteomes" id="UP000887561">
    <property type="component" value="Unplaced"/>
</dbReference>
<dbReference type="PANTHER" id="PTHR22891">
    <property type="entry name" value="EUKARYOTIC TRANSLATION INITIATION FACTOR 2C"/>
    <property type="match status" value="1"/>
</dbReference>
<evidence type="ECO:0000313" key="3">
    <source>
        <dbReference type="WBParaSite" id="scaffold3724_cov152.g7022"/>
    </source>
</evidence>
<evidence type="ECO:0000313" key="2">
    <source>
        <dbReference type="Proteomes" id="UP000887561"/>
    </source>
</evidence>
<organism evidence="2 3">
    <name type="scientific">Meloidogyne javanica</name>
    <name type="common">Root-knot nematode worm</name>
    <dbReference type="NCBI Taxonomy" id="6303"/>
    <lineage>
        <taxon>Eukaryota</taxon>
        <taxon>Metazoa</taxon>
        <taxon>Ecdysozoa</taxon>
        <taxon>Nematoda</taxon>
        <taxon>Chromadorea</taxon>
        <taxon>Rhabditida</taxon>
        <taxon>Tylenchina</taxon>
        <taxon>Tylenchomorpha</taxon>
        <taxon>Tylenchoidea</taxon>
        <taxon>Meloidogynidae</taxon>
        <taxon>Meloidogyninae</taxon>
        <taxon>Meloidogyne</taxon>
        <taxon>Meloidogyne incognita group</taxon>
    </lineage>
</organism>
<dbReference type="SMART" id="SM00949">
    <property type="entry name" value="PAZ"/>
    <property type="match status" value="1"/>
</dbReference>
<keyword evidence="2" id="KW-1185">Reference proteome</keyword>
<dbReference type="AlphaFoldDB" id="A0A915MIT7"/>
<dbReference type="InterPro" id="IPR003100">
    <property type="entry name" value="PAZ_dom"/>
</dbReference>
<feature type="domain" description="PAZ" evidence="1">
    <location>
        <begin position="283"/>
        <end position="382"/>
    </location>
</feature>
<dbReference type="InterPro" id="IPR036085">
    <property type="entry name" value="PAZ_dom_sf"/>
</dbReference>
<proteinExistence type="predicted"/>
<dbReference type="SUPFAM" id="SSF101690">
    <property type="entry name" value="PAZ domain"/>
    <property type="match status" value="1"/>
</dbReference>
<dbReference type="PROSITE" id="PS50821">
    <property type="entry name" value="PAZ"/>
    <property type="match status" value="1"/>
</dbReference>
<evidence type="ECO:0000259" key="1">
    <source>
        <dbReference type="PROSITE" id="PS50821"/>
    </source>
</evidence>
<dbReference type="Gene3D" id="2.170.260.10">
    <property type="entry name" value="paz domain"/>
    <property type="match status" value="1"/>
</dbReference>
<protein>
    <submittedName>
        <fullName evidence="3">PAZ domain-containing protein</fullName>
    </submittedName>
</protein>
<sequence>MSTFQPRKATTIMQDAEKALELAKLQIGSTLLAEKKQPGTIDVGNGQRIVTNVYLLEMSKTKDLFRYEVNVSGVRQREFDLTTRSPSDYRNALRRLQCYSVLRAFKIRHASVLSKERLYYDCGSILISTFDLKVPVLGAEELFTLEQIKQHSPHFFNGFDSFKLKILPVHDTKKLLKLTDFSYVTNDAANIDRTTQQFLDIATSQDVFEDPFFGFTDQDCPVFPSNSSFLGIGMHKGIRTVENASSKSQMSEAIVASTPFHTVELVSDKLLKLLGPHFASRMKDTEWVKERVEGFLKGLFVVTNHTEKSRVFEIHGLSTTNLYTEFIQREGGPKVSLFEYYTQTYRIDFKYPNLPLIVNKYKSLQNADAIRYFPMEVCVIQDNQRVTTHQLDPQATREMIRKTAIPPAELKKQNALLKNSLQLDGSEYLSGLGIKCHKDPIEVVSRVLAPPELEFASKAKQVPKLPRCSWSDANKYFSTATCNKWVALALFGAQQDAINMEQ</sequence>
<reference evidence="3" key="1">
    <citation type="submission" date="2022-11" db="UniProtKB">
        <authorList>
            <consortium name="WormBaseParasite"/>
        </authorList>
    </citation>
    <scope>IDENTIFICATION</scope>
</reference>
<dbReference type="CDD" id="cd02846">
    <property type="entry name" value="PAZ_argonaute_like"/>
    <property type="match status" value="1"/>
</dbReference>
<dbReference type="Pfam" id="PF02170">
    <property type="entry name" value="PAZ"/>
    <property type="match status" value="1"/>
</dbReference>
<accession>A0A915MIT7</accession>
<dbReference type="GO" id="GO:0003723">
    <property type="term" value="F:RNA binding"/>
    <property type="evidence" value="ECO:0007669"/>
    <property type="project" value="InterPro"/>
</dbReference>
<name>A0A915MIT7_MELJA</name>